<dbReference type="Proteomes" id="UP000242957">
    <property type="component" value="Unassembled WGS sequence"/>
</dbReference>
<dbReference type="PANTHER" id="PTHR47197">
    <property type="entry name" value="PROTEIN NIRF"/>
    <property type="match status" value="1"/>
</dbReference>
<dbReference type="SUPFAM" id="SSF51004">
    <property type="entry name" value="C-terminal (heme d1) domain of cytochrome cd1-nitrite reductase"/>
    <property type="match status" value="1"/>
</dbReference>
<dbReference type="InterPro" id="IPR015943">
    <property type="entry name" value="WD40/YVTN_repeat-like_dom_sf"/>
</dbReference>
<dbReference type="AlphaFoldDB" id="A0A1G9Z776"/>
<dbReference type="PANTHER" id="PTHR47197:SF3">
    <property type="entry name" value="DIHYDRO-HEME D1 DEHYDROGENASE"/>
    <property type="match status" value="1"/>
</dbReference>
<protein>
    <submittedName>
        <fullName evidence="1">40-residue YVTN family beta-propeller repeat-containing protein</fullName>
    </submittedName>
</protein>
<name>A0A1G9Z776_9PSED</name>
<reference evidence="2" key="1">
    <citation type="submission" date="2016-10" db="EMBL/GenBank/DDBJ databases">
        <authorList>
            <person name="Varghese N."/>
            <person name="Submissions S."/>
        </authorList>
    </citation>
    <scope>NUCLEOTIDE SEQUENCE [LARGE SCALE GENOMIC DNA]</scope>
    <source>
        <strain evidence="2">JCM 21621</strain>
    </source>
</reference>
<dbReference type="STRING" id="198616.SAMN05216193_101356"/>
<dbReference type="EMBL" id="FNIJ01000001">
    <property type="protein sequence ID" value="SDN16353.1"/>
    <property type="molecule type" value="Genomic_DNA"/>
</dbReference>
<dbReference type="Pfam" id="PF02239">
    <property type="entry name" value="Cytochrom_D1"/>
    <property type="match status" value="1"/>
</dbReference>
<accession>A0A1G9Z776</accession>
<sequence>MNAVLKGFCVLFALLLCLIIGGMASQVKPRPVEQKKAAPPDTTSIAASGAQRLVRDGVTVEFEAKPLNAGEQLTEGAFADLRFRITDSNSGQPLSGIVPGAWLDQAKSGLSKEQSDQECRARTGLYLKSSIGIRPLLDLNSYYLMVLNKDNSLTVIDPTVLVGGTTSTLTSIRLKGTPMDWVGTADSKRVFVSMPESGEIAVVDTEKFQVVGNIPAGSNPVRVVLQPDERYLWVGNNARDDKSGVTVIDTRSLKTVAHLPSGAGHHEIAFSGDSRLAFVSNRDSGTLSVYEVTTQKLLKTIETGAHPLSVAYSPLSQAVYVADGKDGSIVVIDAQSLELRKVIRSRQGLGPMRFSRDGRFAIVLNTLENRAEVIDAASDEIIHDLEVAAEPYQLVFTRAYAFIRGLATQKVTMLNLSSLGKGKKPILQAFDAGPAAPRAAGNLPLADGLTVGRDDQSVFVVNPVDNTTYYYAEGMNAPMTGYLNRGNAPRGARIVDHSLREEQPGVYSARIKLPAAGRFDVAFILNQPQIVHCFATEVAVDPAMEQRLVAPRIKFLIDKPVVKAGSEVPVRFQIVQGRGDIPRTGVTDLRLRYFLAPSSRPLEVPAKEAGDGVYEAVVKLDEAGAYYLHVRSQSLGLGPKEQTFSSLRVVPEQSVATGLVR</sequence>
<evidence type="ECO:0000313" key="1">
    <source>
        <dbReference type="EMBL" id="SDN16353.1"/>
    </source>
</evidence>
<dbReference type="Gene3D" id="2.130.10.10">
    <property type="entry name" value="YVTN repeat-like/Quinoprotein amine dehydrogenase"/>
    <property type="match status" value="1"/>
</dbReference>
<gene>
    <name evidence="1" type="ORF">SAMN05216193_101356</name>
</gene>
<keyword evidence="2" id="KW-1185">Reference proteome</keyword>
<organism evidence="1 2">
    <name type="scientific">Pseudomonas jinjuensis</name>
    <dbReference type="NCBI Taxonomy" id="198616"/>
    <lineage>
        <taxon>Bacteria</taxon>
        <taxon>Pseudomonadati</taxon>
        <taxon>Pseudomonadota</taxon>
        <taxon>Gammaproteobacteria</taxon>
        <taxon>Pseudomonadales</taxon>
        <taxon>Pseudomonadaceae</taxon>
        <taxon>Pseudomonas</taxon>
    </lineage>
</organism>
<dbReference type="InterPro" id="IPR051200">
    <property type="entry name" value="Host-pathogen_enzymatic-act"/>
</dbReference>
<evidence type="ECO:0000313" key="2">
    <source>
        <dbReference type="Proteomes" id="UP000242957"/>
    </source>
</evidence>
<proteinExistence type="predicted"/>
<dbReference type="InterPro" id="IPR011048">
    <property type="entry name" value="Haem_d1_sf"/>
</dbReference>